<dbReference type="EMBL" id="RBXR01000001">
    <property type="protein sequence ID" value="RKT67619.1"/>
    <property type="molecule type" value="Genomic_DNA"/>
</dbReference>
<dbReference type="Pfam" id="PF08241">
    <property type="entry name" value="Methyltransf_11"/>
    <property type="match status" value="1"/>
</dbReference>
<dbReference type="GO" id="GO:0032259">
    <property type="term" value="P:methylation"/>
    <property type="evidence" value="ECO:0007669"/>
    <property type="project" value="UniProtKB-KW"/>
</dbReference>
<protein>
    <submittedName>
        <fullName evidence="2">Methyltransferase family protein</fullName>
    </submittedName>
</protein>
<dbReference type="Proteomes" id="UP000272729">
    <property type="component" value="Unassembled WGS sequence"/>
</dbReference>
<dbReference type="PANTHER" id="PTHR43460">
    <property type="entry name" value="METHYLTRANSFERASE"/>
    <property type="match status" value="1"/>
</dbReference>
<accession>A0A495X248</accession>
<evidence type="ECO:0000313" key="3">
    <source>
        <dbReference type="Proteomes" id="UP000272729"/>
    </source>
</evidence>
<dbReference type="PANTHER" id="PTHR43460:SF1">
    <property type="entry name" value="METHYLTRANSFERASE TYPE 11 DOMAIN-CONTAINING PROTEIN"/>
    <property type="match status" value="1"/>
</dbReference>
<dbReference type="SUPFAM" id="SSF53335">
    <property type="entry name" value="S-adenosyl-L-methionine-dependent methyltransferases"/>
    <property type="match status" value="1"/>
</dbReference>
<dbReference type="InterPro" id="IPR013216">
    <property type="entry name" value="Methyltransf_11"/>
</dbReference>
<name>A0A495X248_9PSEU</name>
<keyword evidence="2" id="KW-0808">Transferase</keyword>
<evidence type="ECO:0000259" key="1">
    <source>
        <dbReference type="Pfam" id="PF08241"/>
    </source>
</evidence>
<dbReference type="CDD" id="cd02440">
    <property type="entry name" value="AdoMet_MTases"/>
    <property type="match status" value="1"/>
</dbReference>
<dbReference type="AlphaFoldDB" id="A0A495X248"/>
<organism evidence="2 3">
    <name type="scientific">Saccharothrix variisporea</name>
    <dbReference type="NCBI Taxonomy" id="543527"/>
    <lineage>
        <taxon>Bacteria</taxon>
        <taxon>Bacillati</taxon>
        <taxon>Actinomycetota</taxon>
        <taxon>Actinomycetes</taxon>
        <taxon>Pseudonocardiales</taxon>
        <taxon>Pseudonocardiaceae</taxon>
        <taxon>Saccharothrix</taxon>
    </lineage>
</organism>
<dbReference type="GO" id="GO:0008757">
    <property type="term" value="F:S-adenosylmethionine-dependent methyltransferase activity"/>
    <property type="evidence" value="ECO:0007669"/>
    <property type="project" value="InterPro"/>
</dbReference>
<keyword evidence="2" id="KW-0489">Methyltransferase</keyword>
<dbReference type="InterPro" id="IPR029063">
    <property type="entry name" value="SAM-dependent_MTases_sf"/>
</dbReference>
<reference evidence="2 3" key="1">
    <citation type="submission" date="2018-10" db="EMBL/GenBank/DDBJ databases">
        <title>Sequencing the genomes of 1000 actinobacteria strains.</title>
        <authorList>
            <person name="Klenk H.-P."/>
        </authorList>
    </citation>
    <scope>NUCLEOTIDE SEQUENCE [LARGE SCALE GENOMIC DNA]</scope>
    <source>
        <strain evidence="2 3">DSM 43911</strain>
    </source>
</reference>
<comment type="caution">
    <text evidence="2">The sequence shown here is derived from an EMBL/GenBank/DDBJ whole genome shotgun (WGS) entry which is preliminary data.</text>
</comment>
<gene>
    <name evidence="2" type="ORF">DFJ66_0795</name>
</gene>
<feature type="domain" description="Methyltransferase type 11" evidence="1">
    <location>
        <begin position="55"/>
        <end position="142"/>
    </location>
</feature>
<sequence>MNPMRAFEDLVAEAAAVDVSGWDFGWLDGRATEERPPWGYARLQAQRLAKAKAALDIDTGGGEVLGEAPVFPPRMCATEGWAPNAERAKALLGPRGVEVVLTPPDSGLPFPDGTFDLVTSRHPVRPDWSEIARVLAPGGHYFAQHVGPGSALELTEYFLGPLPEHRDDRDPEAEVAAAESAGLELEDLRTARCRMEFFDVGAVVYILRKCVWWVPDFTVERHADALRRMDEQIRAEGSFVAHSTRHLLDLRRP</sequence>
<proteinExistence type="predicted"/>
<dbReference type="Gene3D" id="3.40.50.150">
    <property type="entry name" value="Vaccinia Virus protein VP39"/>
    <property type="match status" value="1"/>
</dbReference>
<keyword evidence="3" id="KW-1185">Reference proteome</keyword>
<evidence type="ECO:0000313" key="2">
    <source>
        <dbReference type="EMBL" id="RKT67619.1"/>
    </source>
</evidence>
<dbReference type="InterPro" id="IPR052939">
    <property type="entry name" value="23S_rRNA_MeTrnsfrase_RlmA"/>
</dbReference>